<dbReference type="SUPFAM" id="SSF47384">
    <property type="entry name" value="Homodimeric domain of signal transducing histidine kinase"/>
    <property type="match status" value="1"/>
</dbReference>
<keyword evidence="7" id="KW-0812">Transmembrane</keyword>
<evidence type="ECO:0000256" key="4">
    <source>
        <dbReference type="ARBA" id="ARBA00022679"/>
    </source>
</evidence>
<keyword evidence="6" id="KW-0175">Coiled coil</keyword>
<dbReference type="InterPro" id="IPR011990">
    <property type="entry name" value="TPR-like_helical_dom_sf"/>
</dbReference>
<dbReference type="InterPro" id="IPR036097">
    <property type="entry name" value="HisK_dim/P_sf"/>
</dbReference>
<evidence type="ECO:0000256" key="7">
    <source>
        <dbReference type="SAM" id="Phobius"/>
    </source>
</evidence>
<keyword evidence="4" id="KW-0808">Transferase</keyword>
<dbReference type="InterPro" id="IPR052162">
    <property type="entry name" value="Sensor_kinase/Photoreceptor"/>
</dbReference>
<evidence type="ECO:0000256" key="2">
    <source>
        <dbReference type="ARBA" id="ARBA00012438"/>
    </source>
</evidence>
<dbReference type="InterPro" id="IPR035965">
    <property type="entry name" value="PAS-like_dom_sf"/>
</dbReference>
<comment type="catalytic activity">
    <reaction evidence="1">
        <text>ATP + protein L-histidine = ADP + protein N-phospho-L-histidine.</text>
        <dbReference type="EC" id="2.7.13.3"/>
    </reaction>
</comment>
<dbReference type="Pfam" id="PF08447">
    <property type="entry name" value="PAS_3"/>
    <property type="match status" value="1"/>
</dbReference>
<dbReference type="EC" id="2.7.13.3" evidence="2"/>
<dbReference type="SMART" id="SM00387">
    <property type="entry name" value="HATPase_c"/>
    <property type="match status" value="1"/>
</dbReference>
<dbReference type="Gene3D" id="3.30.450.20">
    <property type="entry name" value="PAS domain"/>
    <property type="match status" value="1"/>
</dbReference>
<dbReference type="SMART" id="SM00028">
    <property type="entry name" value="TPR"/>
    <property type="match status" value="8"/>
</dbReference>
<organism evidence="9 10">
    <name type="scientific">Pseudoalteromonas fenneropenaei</name>
    <dbReference type="NCBI Taxonomy" id="1737459"/>
    <lineage>
        <taxon>Bacteria</taxon>
        <taxon>Pseudomonadati</taxon>
        <taxon>Pseudomonadota</taxon>
        <taxon>Gammaproteobacteria</taxon>
        <taxon>Alteromonadales</taxon>
        <taxon>Pseudoalteromonadaceae</taxon>
        <taxon>Pseudoalteromonas</taxon>
    </lineage>
</organism>
<dbReference type="CDD" id="cd00130">
    <property type="entry name" value="PAS"/>
    <property type="match status" value="1"/>
</dbReference>
<protein>
    <recommendedName>
        <fullName evidence="2">histidine kinase</fullName>
        <ecNumber evidence="2">2.7.13.3</ecNumber>
    </recommendedName>
</protein>
<feature type="coiled-coil region" evidence="6">
    <location>
        <begin position="645"/>
        <end position="683"/>
    </location>
</feature>
<dbReference type="Pfam" id="PF13424">
    <property type="entry name" value="TPR_12"/>
    <property type="match status" value="2"/>
</dbReference>
<keyword evidence="5" id="KW-0418">Kinase</keyword>
<dbReference type="SMART" id="SM00086">
    <property type="entry name" value="PAC"/>
    <property type="match status" value="1"/>
</dbReference>
<dbReference type="InterPro" id="IPR005467">
    <property type="entry name" value="His_kinase_dom"/>
</dbReference>
<dbReference type="Gene3D" id="1.10.287.130">
    <property type="match status" value="1"/>
</dbReference>
<dbReference type="Gene3D" id="3.30.565.10">
    <property type="entry name" value="Histidine kinase-like ATPase, C-terminal domain"/>
    <property type="match status" value="1"/>
</dbReference>
<evidence type="ECO:0000256" key="5">
    <source>
        <dbReference type="ARBA" id="ARBA00022777"/>
    </source>
</evidence>
<dbReference type="InterPro" id="IPR019734">
    <property type="entry name" value="TPR_rpt"/>
</dbReference>
<accession>A0ABV7CE17</accession>
<dbReference type="SUPFAM" id="SSF55874">
    <property type="entry name" value="ATPase domain of HSP90 chaperone/DNA topoisomerase II/histidine kinase"/>
    <property type="match status" value="1"/>
</dbReference>
<proteinExistence type="predicted"/>
<dbReference type="EMBL" id="JBHRSD010000001">
    <property type="protein sequence ID" value="MFC3031043.1"/>
    <property type="molecule type" value="Genomic_DNA"/>
</dbReference>
<dbReference type="SUPFAM" id="SSF48452">
    <property type="entry name" value="TPR-like"/>
    <property type="match status" value="2"/>
</dbReference>
<sequence>MRVVWLLIWVLLTPSYIYARSVDKEQVLNAEKSQQIQLAQEFIRENAGFNAKDTLDVIATLGLTDSTQFGDEVVVDALCNTAKALLSLGKNQEALNAVEQAFVVLEASNSQIAELWHQVWLRRAIVYSEMARHEEARMDILRLVKDHQRRGETSVLLGKAYVLLGMNEERNSENEGALRAFLEAEQIFKTHENGEGLADLFSKLGNFYRRLGMLDKALHYQQMSLSRQLQLGNDRYISANYNNIGVIYKDLAQYDKAIEMHQLSLARKQALGYTRGMVYSHNNLGEAYRLKGDIPTALAHLQEAERLGNQLNNRGFLGSTYLYYGRIALTQQEFAKAQQYFADAMAINVKDNDLKRIAEINLDLAKLADAQGDSEAALRYVELAVEQTQANKQNFLLFLSYQFLYQFQERQGQIQAALDTLKKYIHIKETILNEESSTNLAVLRVEQEAQLQRVNFDKTRNQLKISQLELEQTKLNRNFLVFAALLFIAVIVVVLMRYYHRQKLQLERNAHQELSAMARRLELALWGTGDILWDWDLLSGVFLRQNLPNELHLPDHMAVNSIDAFAQFIHPEDFARFSQLLRQHIEGKSEFYSVAYRLKHRKSWIWVQDRGKVVEWIAGKPSRMIGILHDITQTKAQELELLALNHKLEERVQLRTAELQHANTELSQAIANLEQTHNELIESEKMAALGKMVAGVSHELNTPLGICLMALTNGEGEYTKVAADFASGKLKKEQLEQFLVVVGEGSILVKRSLKKAIKLIDTLKLIAHNEAINRMLCDCQQLCQIAFNECHQEFPQQKARISFVSPPETYILISDASILAMVFKALVENSFVHGANQEHELLIYLAIRNENKVVTISYRDNGPGFNKCEIERLFEPFYTTERGKGLIGLGLNLVYNLVVNRLNGRVNIDKTTHEVLIELKSE</sequence>
<dbReference type="InterPro" id="IPR013655">
    <property type="entry name" value="PAS_fold_3"/>
</dbReference>
<dbReference type="CDD" id="cd00082">
    <property type="entry name" value="HisKA"/>
    <property type="match status" value="1"/>
</dbReference>
<dbReference type="PANTHER" id="PTHR43304">
    <property type="entry name" value="PHYTOCHROME-LIKE PROTEIN CPH1"/>
    <property type="match status" value="1"/>
</dbReference>
<keyword evidence="7" id="KW-0472">Membrane</keyword>
<evidence type="ECO:0000256" key="6">
    <source>
        <dbReference type="SAM" id="Coils"/>
    </source>
</evidence>
<reference evidence="10" key="1">
    <citation type="journal article" date="2019" name="Int. J. Syst. Evol. Microbiol.">
        <title>The Global Catalogue of Microorganisms (GCM) 10K type strain sequencing project: providing services to taxonomists for standard genome sequencing and annotation.</title>
        <authorList>
            <consortium name="The Broad Institute Genomics Platform"/>
            <consortium name="The Broad Institute Genome Sequencing Center for Infectious Disease"/>
            <person name="Wu L."/>
            <person name="Ma J."/>
        </authorList>
    </citation>
    <scope>NUCLEOTIDE SEQUENCE [LARGE SCALE GENOMIC DNA]</scope>
    <source>
        <strain evidence="10">KCTC 42730</strain>
    </source>
</reference>
<name>A0ABV7CE17_9GAMM</name>
<dbReference type="Proteomes" id="UP001595453">
    <property type="component" value="Unassembled WGS sequence"/>
</dbReference>
<dbReference type="PANTHER" id="PTHR43304:SF1">
    <property type="entry name" value="PAC DOMAIN-CONTAINING PROTEIN"/>
    <property type="match status" value="1"/>
</dbReference>
<dbReference type="InterPro" id="IPR001610">
    <property type="entry name" value="PAC"/>
</dbReference>
<evidence type="ECO:0000256" key="3">
    <source>
        <dbReference type="ARBA" id="ARBA00022553"/>
    </source>
</evidence>
<evidence type="ECO:0000259" key="8">
    <source>
        <dbReference type="PROSITE" id="PS50109"/>
    </source>
</evidence>
<keyword evidence="3" id="KW-0597">Phosphoprotein</keyword>
<dbReference type="NCBIfam" id="TIGR00229">
    <property type="entry name" value="sensory_box"/>
    <property type="match status" value="1"/>
</dbReference>
<gene>
    <name evidence="9" type="ORF">ACFOEE_00665</name>
</gene>
<dbReference type="InterPro" id="IPR003661">
    <property type="entry name" value="HisK_dim/P_dom"/>
</dbReference>
<dbReference type="Pfam" id="PF02518">
    <property type="entry name" value="HATPase_c"/>
    <property type="match status" value="1"/>
</dbReference>
<keyword evidence="7" id="KW-1133">Transmembrane helix</keyword>
<dbReference type="Gene3D" id="1.25.40.10">
    <property type="entry name" value="Tetratricopeptide repeat domain"/>
    <property type="match status" value="3"/>
</dbReference>
<comment type="caution">
    <text evidence="9">The sequence shown here is derived from an EMBL/GenBank/DDBJ whole genome shotgun (WGS) entry which is preliminary data.</text>
</comment>
<keyword evidence="10" id="KW-1185">Reference proteome</keyword>
<dbReference type="RefSeq" id="WP_377119884.1">
    <property type="nucleotide sequence ID" value="NZ_JBHRSD010000001.1"/>
</dbReference>
<evidence type="ECO:0000256" key="1">
    <source>
        <dbReference type="ARBA" id="ARBA00000085"/>
    </source>
</evidence>
<feature type="domain" description="Histidine kinase" evidence="8">
    <location>
        <begin position="695"/>
        <end position="922"/>
    </location>
</feature>
<dbReference type="InterPro" id="IPR003594">
    <property type="entry name" value="HATPase_dom"/>
</dbReference>
<dbReference type="CDD" id="cd00075">
    <property type="entry name" value="HATPase"/>
    <property type="match status" value="1"/>
</dbReference>
<evidence type="ECO:0000313" key="9">
    <source>
        <dbReference type="EMBL" id="MFC3031043.1"/>
    </source>
</evidence>
<feature type="transmembrane region" description="Helical" evidence="7">
    <location>
        <begin position="479"/>
        <end position="499"/>
    </location>
</feature>
<dbReference type="SUPFAM" id="SSF55785">
    <property type="entry name" value="PYP-like sensor domain (PAS domain)"/>
    <property type="match status" value="1"/>
</dbReference>
<dbReference type="InterPro" id="IPR000014">
    <property type="entry name" value="PAS"/>
</dbReference>
<evidence type="ECO:0000313" key="10">
    <source>
        <dbReference type="Proteomes" id="UP001595453"/>
    </source>
</evidence>
<dbReference type="InterPro" id="IPR036890">
    <property type="entry name" value="HATPase_C_sf"/>
</dbReference>
<dbReference type="PROSITE" id="PS50109">
    <property type="entry name" value="HIS_KIN"/>
    <property type="match status" value="1"/>
</dbReference>